<comment type="caution">
    <text evidence="1">The sequence shown here is derived from an EMBL/GenBank/DDBJ whole genome shotgun (WGS) entry which is preliminary data.</text>
</comment>
<evidence type="ECO:0000313" key="2">
    <source>
        <dbReference type="Proteomes" id="UP000318296"/>
    </source>
</evidence>
<evidence type="ECO:0000313" key="1">
    <source>
        <dbReference type="EMBL" id="TSC91459.1"/>
    </source>
</evidence>
<accession>A0A554LFN6</accession>
<proteinExistence type="predicted"/>
<gene>
    <name evidence="1" type="ORF">CEN92_271</name>
</gene>
<organism evidence="1 2">
    <name type="scientific">Candidatus Berkelbacteria bacterium Licking1014_96</name>
    <dbReference type="NCBI Taxonomy" id="2017149"/>
    <lineage>
        <taxon>Bacteria</taxon>
        <taxon>Candidatus Berkelbacteria</taxon>
    </lineage>
</organism>
<protein>
    <submittedName>
        <fullName evidence="1">Uncharacterized protein</fullName>
    </submittedName>
</protein>
<dbReference type="EMBL" id="VMGH01000039">
    <property type="protein sequence ID" value="TSC91459.1"/>
    <property type="molecule type" value="Genomic_DNA"/>
</dbReference>
<dbReference type="Proteomes" id="UP000318296">
    <property type="component" value="Unassembled WGS sequence"/>
</dbReference>
<reference evidence="1 2" key="1">
    <citation type="submission" date="2017-07" db="EMBL/GenBank/DDBJ databases">
        <title>Mechanisms for carbon and nitrogen cycling indicate functional differentiation within the Candidate Phyla Radiation.</title>
        <authorList>
            <person name="Danczak R.E."/>
            <person name="Johnston M.D."/>
            <person name="Kenah C."/>
            <person name="Slattery M."/>
            <person name="Wrighton K.C."/>
            <person name="Wilkins M.J."/>
        </authorList>
    </citation>
    <scope>NUCLEOTIDE SEQUENCE [LARGE SCALE GENOMIC DNA]</scope>
    <source>
        <strain evidence="1">Licking1014_96</strain>
    </source>
</reference>
<dbReference type="AlphaFoldDB" id="A0A554LFN6"/>
<name>A0A554LFN6_9BACT</name>
<sequence length="349" mass="35662">MFRKIKLFFTLGLILLVLVFLIIPQTTHAGALTALSDTMSRLADSTPSAVYSDHTIRYTTPSGVAAGQTMQITMPTGFTIGTVDYTDIDVSWGATTGYENELTLAATCLTTTWGAVFAGQVLTITSCTGTITSTNKVVVEIGNNASGGNAQIQNHATAATYTISIAGSFTDTGKIAIVILTNDQFTVTGTVDPTITFSLSANATDFGVISTSSPTTSTPNITLTISTNAGSGYTITVQDEGSGSNPGIYNSIALAIIGSADNSYNNNADLSAVAGYGIQCSSASATCAAPYNVGTTNVGGYERTAQNLATFGGTADGHTVVITSKAKAAGTTPAGTYNDTVTVIATGNF</sequence>